<keyword evidence="8" id="KW-1185">Reference proteome</keyword>
<dbReference type="PANTHER" id="PTHR47972">
    <property type="entry name" value="KINESIN-LIKE PROTEIN KLP-3"/>
    <property type="match status" value="1"/>
</dbReference>
<dbReference type="eggNOG" id="KOG0239">
    <property type="taxonomic scope" value="Eukaryota"/>
</dbReference>
<gene>
    <name evidence="7" type="ORF">THAPSDRAFT_36753</name>
</gene>
<dbReference type="KEGG" id="tps:THAPSDRAFT_36753"/>
<proteinExistence type="inferred from homology"/>
<keyword evidence="3 4" id="KW-0505">Motor protein</keyword>
<reference evidence="7 8" key="2">
    <citation type="journal article" date="2008" name="Nature">
        <title>The Phaeodactylum genome reveals the evolutionary history of diatom genomes.</title>
        <authorList>
            <person name="Bowler C."/>
            <person name="Allen A.E."/>
            <person name="Badger J.H."/>
            <person name="Grimwood J."/>
            <person name="Jabbari K."/>
            <person name="Kuo A."/>
            <person name="Maheswari U."/>
            <person name="Martens C."/>
            <person name="Maumus F."/>
            <person name="Otillar R.P."/>
            <person name="Rayko E."/>
            <person name="Salamov A."/>
            <person name="Vandepoele K."/>
            <person name="Beszteri B."/>
            <person name="Gruber A."/>
            <person name="Heijde M."/>
            <person name="Katinka M."/>
            <person name="Mock T."/>
            <person name="Valentin K."/>
            <person name="Verret F."/>
            <person name="Berges J.A."/>
            <person name="Brownlee C."/>
            <person name="Cadoret J.P."/>
            <person name="Chiovitti A."/>
            <person name="Choi C.J."/>
            <person name="Coesel S."/>
            <person name="De Martino A."/>
            <person name="Detter J.C."/>
            <person name="Durkin C."/>
            <person name="Falciatore A."/>
            <person name="Fournet J."/>
            <person name="Haruta M."/>
            <person name="Huysman M.J."/>
            <person name="Jenkins B.D."/>
            <person name="Jiroutova K."/>
            <person name="Jorgensen R.E."/>
            <person name="Joubert Y."/>
            <person name="Kaplan A."/>
            <person name="Kroger N."/>
            <person name="Kroth P.G."/>
            <person name="La Roche J."/>
            <person name="Lindquist E."/>
            <person name="Lommer M."/>
            <person name="Martin-Jezequel V."/>
            <person name="Lopez P.J."/>
            <person name="Lucas S."/>
            <person name="Mangogna M."/>
            <person name="McGinnis K."/>
            <person name="Medlin L.K."/>
            <person name="Montsant A."/>
            <person name="Oudot-Le Secq M.P."/>
            <person name="Napoli C."/>
            <person name="Obornik M."/>
            <person name="Parker M.S."/>
            <person name="Petit J.L."/>
            <person name="Porcel B.M."/>
            <person name="Poulsen N."/>
            <person name="Robison M."/>
            <person name="Rychlewski L."/>
            <person name="Rynearson T.A."/>
            <person name="Schmutz J."/>
            <person name="Shapiro H."/>
            <person name="Siaut M."/>
            <person name="Stanley M."/>
            <person name="Sussman M.R."/>
            <person name="Taylor A.R."/>
            <person name="Vardi A."/>
            <person name="von Dassow P."/>
            <person name="Vyverman W."/>
            <person name="Willis A."/>
            <person name="Wyrwicz L.S."/>
            <person name="Rokhsar D.S."/>
            <person name="Weissenbach J."/>
            <person name="Armbrust E.V."/>
            <person name="Green B.R."/>
            <person name="Van de Peer Y."/>
            <person name="Grigoriev I.V."/>
        </authorList>
    </citation>
    <scope>NUCLEOTIDE SEQUENCE [LARGE SCALE GENOMIC DNA]</scope>
    <source>
        <strain evidence="7 8">CCMP1335</strain>
    </source>
</reference>
<dbReference type="GO" id="GO:0008017">
    <property type="term" value="F:microtubule binding"/>
    <property type="evidence" value="ECO:0000318"/>
    <property type="project" value="GO_Central"/>
</dbReference>
<organism evidence="7 8">
    <name type="scientific">Thalassiosira pseudonana</name>
    <name type="common">Marine diatom</name>
    <name type="synonym">Cyclotella nana</name>
    <dbReference type="NCBI Taxonomy" id="35128"/>
    <lineage>
        <taxon>Eukaryota</taxon>
        <taxon>Sar</taxon>
        <taxon>Stramenopiles</taxon>
        <taxon>Ochrophyta</taxon>
        <taxon>Bacillariophyta</taxon>
        <taxon>Coscinodiscophyceae</taxon>
        <taxon>Thalassiosirophycidae</taxon>
        <taxon>Thalassiosirales</taxon>
        <taxon>Thalassiosiraceae</taxon>
        <taxon>Thalassiosira</taxon>
    </lineage>
</organism>
<keyword evidence="2 3" id="KW-0067">ATP-binding</keyword>
<feature type="domain" description="Kinesin motor" evidence="6">
    <location>
        <begin position="296"/>
        <end position="621"/>
    </location>
</feature>
<dbReference type="InterPro" id="IPR036961">
    <property type="entry name" value="Kinesin_motor_dom_sf"/>
</dbReference>
<keyword evidence="4" id="KW-0493">Microtubule</keyword>
<dbReference type="STRING" id="35128.B8LCA2"/>
<dbReference type="SUPFAM" id="SSF52540">
    <property type="entry name" value="P-loop containing nucleoside triphosphate hydrolases"/>
    <property type="match status" value="1"/>
</dbReference>
<dbReference type="GO" id="GO:0003777">
    <property type="term" value="F:microtubule motor activity"/>
    <property type="evidence" value="ECO:0007669"/>
    <property type="project" value="InterPro"/>
</dbReference>
<sequence length="631" mass="71114">MEGRHLQVCDGLREQLAKEKEVGSERDRELMVMKDERIAAEQKFQQVTGELTSVNEKLREVTARNDELEAMKINDSSSAGEVQCHLLELQGKYNEVKEELRAAQLSVESKSSKIAQLESTIEKINEQHDGRMKQLQESSAAEKSAVNSQNAELLSRLENQLQSVQQDLENAREELKVAHVKMEGMESLQTKEATEDNHAREVAMFKNKINTLESRLRDNEVELESKLEETGALRRELSVVKGENEDLSMELCNTKEELEEYCDQFESLERKLVHENFVLNEIRRKLHNRVIQLSGNIRVFVRVRPLIESEKIDLTKQTIELTEPYKDRGGLNPRQKKYRFGFDRVYNPTNDQEDVWEGAQPLVQSAIDGFDVCMFAYGQTGSGKTHTMIGDEANRGLIPRAVEMIFANKREIESKSDGDITVKVGVELLEIYNEEVRDLLSNESGSDGKLVKINVNGHEAVGNILATAESKEDIEGILNIAQKRRCVKATKSNSESSRSHLLFTIHFDVSSTTREGVDRNGVLHIIDLAGSERLNKSGSHGALLTEAQHINKSLSALSLVIEKLQAKSEHIPFRDSKLTYLLRNSLGGDSKTLAIVCCSSHQVHFQESMNSIRFAAKASKVELKEGNQISV</sequence>
<dbReference type="RefSeq" id="XP_002296663.1">
    <property type="nucleotide sequence ID" value="XM_002296627.1"/>
</dbReference>
<dbReference type="PANTHER" id="PTHR47972:SF28">
    <property type="entry name" value="KINESIN-LIKE PROTEIN KLP-3"/>
    <property type="match status" value="1"/>
</dbReference>
<dbReference type="GO" id="GO:0007017">
    <property type="term" value="P:microtubule-based process"/>
    <property type="evidence" value="ECO:0000318"/>
    <property type="project" value="GO_Central"/>
</dbReference>
<feature type="binding site" evidence="3">
    <location>
        <begin position="378"/>
        <end position="385"/>
    </location>
    <ligand>
        <name>ATP</name>
        <dbReference type="ChEBI" id="CHEBI:30616"/>
    </ligand>
</feature>
<dbReference type="Gene3D" id="3.40.850.10">
    <property type="entry name" value="Kinesin motor domain"/>
    <property type="match status" value="1"/>
</dbReference>
<dbReference type="InterPro" id="IPR001752">
    <property type="entry name" value="Kinesin_motor_dom"/>
</dbReference>
<keyword evidence="5" id="KW-0175">Coiled coil</keyword>
<dbReference type="InterPro" id="IPR019821">
    <property type="entry name" value="Kinesin_motor_CS"/>
</dbReference>
<dbReference type="GO" id="GO:0005874">
    <property type="term" value="C:microtubule"/>
    <property type="evidence" value="ECO:0007669"/>
    <property type="project" value="UniProtKB-KW"/>
</dbReference>
<dbReference type="SMART" id="SM00129">
    <property type="entry name" value="KISc"/>
    <property type="match status" value="1"/>
</dbReference>
<evidence type="ECO:0000313" key="7">
    <source>
        <dbReference type="EMBL" id="EED87058.1"/>
    </source>
</evidence>
<dbReference type="EMBL" id="DS999416">
    <property type="protein sequence ID" value="EED87058.1"/>
    <property type="molecule type" value="Genomic_DNA"/>
</dbReference>
<evidence type="ECO:0000256" key="5">
    <source>
        <dbReference type="SAM" id="Coils"/>
    </source>
</evidence>
<comment type="similarity">
    <text evidence="3 4">Belongs to the TRAFAC class myosin-kinesin ATPase superfamily. Kinesin family.</text>
</comment>
<dbReference type="PaxDb" id="35128-Thaps36753"/>
<dbReference type="HOGENOM" id="CLU_001485_12_4_1"/>
<accession>B8LCA2</accession>
<keyword evidence="1 3" id="KW-0547">Nucleotide-binding</keyword>
<dbReference type="GeneID" id="7445426"/>
<dbReference type="OMA" id="WEYELEV"/>
<feature type="coiled-coil region" evidence="5">
    <location>
        <begin position="51"/>
        <end position="229"/>
    </location>
</feature>
<dbReference type="InterPro" id="IPR027417">
    <property type="entry name" value="P-loop_NTPase"/>
</dbReference>
<dbReference type="GO" id="GO:0005524">
    <property type="term" value="F:ATP binding"/>
    <property type="evidence" value="ECO:0007669"/>
    <property type="project" value="UniProtKB-UniRule"/>
</dbReference>
<evidence type="ECO:0000256" key="3">
    <source>
        <dbReference type="PROSITE-ProRule" id="PRU00283"/>
    </source>
</evidence>
<dbReference type="Proteomes" id="UP000001449">
    <property type="component" value="Chromosome 11"/>
</dbReference>
<dbReference type="GO" id="GO:0015630">
    <property type="term" value="C:microtubule cytoskeleton"/>
    <property type="evidence" value="ECO:0000318"/>
    <property type="project" value="GO_Central"/>
</dbReference>
<evidence type="ECO:0000256" key="1">
    <source>
        <dbReference type="ARBA" id="ARBA00022741"/>
    </source>
</evidence>
<dbReference type="PROSITE" id="PS50067">
    <property type="entry name" value="KINESIN_MOTOR_2"/>
    <property type="match status" value="1"/>
</dbReference>
<protein>
    <recommendedName>
        <fullName evidence="4">Kinesin-like protein</fullName>
    </recommendedName>
</protein>
<dbReference type="InterPro" id="IPR027640">
    <property type="entry name" value="Kinesin-like_fam"/>
</dbReference>
<dbReference type="FunFam" id="3.40.850.10:FF:000113">
    <property type="entry name" value="Kinesin-like protein"/>
    <property type="match status" value="1"/>
</dbReference>
<dbReference type="Pfam" id="PF00225">
    <property type="entry name" value="Kinesin"/>
    <property type="match status" value="1"/>
</dbReference>
<name>B8LCA2_THAPS</name>
<dbReference type="GO" id="GO:0007018">
    <property type="term" value="P:microtubule-based movement"/>
    <property type="evidence" value="ECO:0007669"/>
    <property type="project" value="InterPro"/>
</dbReference>
<dbReference type="PRINTS" id="PR00380">
    <property type="entry name" value="KINESINHEAVY"/>
</dbReference>
<evidence type="ECO:0000313" key="8">
    <source>
        <dbReference type="Proteomes" id="UP000001449"/>
    </source>
</evidence>
<reference evidence="7 8" key="1">
    <citation type="journal article" date="2004" name="Science">
        <title>The genome of the diatom Thalassiosira pseudonana: ecology, evolution, and metabolism.</title>
        <authorList>
            <person name="Armbrust E.V."/>
            <person name="Berges J.A."/>
            <person name="Bowler C."/>
            <person name="Green B.R."/>
            <person name="Martinez D."/>
            <person name="Putnam N.H."/>
            <person name="Zhou S."/>
            <person name="Allen A.E."/>
            <person name="Apt K.E."/>
            <person name="Bechner M."/>
            <person name="Brzezinski M.A."/>
            <person name="Chaal B.K."/>
            <person name="Chiovitti A."/>
            <person name="Davis A.K."/>
            <person name="Demarest M.S."/>
            <person name="Detter J.C."/>
            <person name="Glavina T."/>
            <person name="Goodstein D."/>
            <person name="Hadi M.Z."/>
            <person name="Hellsten U."/>
            <person name="Hildebrand M."/>
            <person name="Jenkins B.D."/>
            <person name="Jurka J."/>
            <person name="Kapitonov V.V."/>
            <person name="Kroger N."/>
            <person name="Lau W.W."/>
            <person name="Lane T.W."/>
            <person name="Larimer F.W."/>
            <person name="Lippmeier J.C."/>
            <person name="Lucas S."/>
            <person name="Medina M."/>
            <person name="Montsant A."/>
            <person name="Obornik M."/>
            <person name="Parker M.S."/>
            <person name="Palenik B."/>
            <person name="Pazour G.J."/>
            <person name="Richardson P.M."/>
            <person name="Rynearson T.A."/>
            <person name="Saito M.A."/>
            <person name="Schwartz D.C."/>
            <person name="Thamatrakoln K."/>
            <person name="Valentin K."/>
            <person name="Vardi A."/>
            <person name="Wilkerson F.P."/>
            <person name="Rokhsar D.S."/>
        </authorList>
    </citation>
    <scope>NUCLEOTIDE SEQUENCE [LARGE SCALE GENOMIC DNA]</scope>
    <source>
        <strain evidence="7 8">CCMP1335</strain>
    </source>
</reference>
<evidence type="ECO:0000259" key="6">
    <source>
        <dbReference type="PROSITE" id="PS50067"/>
    </source>
</evidence>
<evidence type="ECO:0000256" key="2">
    <source>
        <dbReference type="ARBA" id="ARBA00022840"/>
    </source>
</evidence>
<evidence type="ECO:0000256" key="4">
    <source>
        <dbReference type="RuleBase" id="RU000394"/>
    </source>
</evidence>
<dbReference type="InParanoid" id="B8LCA2"/>
<dbReference type="PROSITE" id="PS00411">
    <property type="entry name" value="KINESIN_MOTOR_1"/>
    <property type="match status" value="1"/>
</dbReference>
<dbReference type="AlphaFoldDB" id="B8LCA2"/>